<comment type="similarity">
    <text evidence="1">Belongs to the protein disulfide isomerase family.</text>
</comment>
<comment type="caution">
    <text evidence="5">The sequence shown here is derived from an EMBL/GenBank/DDBJ whole genome shotgun (WGS) entry which is preliminary data.</text>
</comment>
<reference evidence="5 6" key="1">
    <citation type="journal article" date="2015" name="Plant Cell">
        <title>Oil accumulation by the oleaginous diatom Fistulifera solaris as revealed by the genome and transcriptome.</title>
        <authorList>
            <person name="Tanaka T."/>
            <person name="Maeda Y."/>
            <person name="Veluchamy A."/>
            <person name="Tanaka M."/>
            <person name="Abida H."/>
            <person name="Marechal E."/>
            <person name="Bowler C."/>
            <person name="Muto M."/>
            <person name="Sunaga Y."/>
            <person name="Tanaka M."/>
            <person name="Yoshino T."/>
            <person name="Taniguchi T."/>
            <person name="Fukuda Y."/>
            <person name="Nemoto M."/>
            <person name="Matsumoto M."/>
            <person name="Wong P.S."/>
            <person name="Aburatani S."/>
            <person name="Fujibuchi W."/>
        </authorList>
    </citation>
    <scope>NUCLEOTIDE SEQUENCE [LARGE SCALE GENOMIC DNA]</scope>
    <source>
        <strain evidence="5 6">JPCC DA0580</strain>
    </source>
</reference>
<dbReference type="EC" id="5.3.4.1" evidence="5"/>
<keyword evidence="2 3" id="KW-0732">Signal</keyword>
<dbReference type="PANTHER" id="PTHR45672">
    <property type="entry name" value="PROTEIN DISULFIDE-ISOMERASE C17H9.14C-RELATED"/>
    <property type="match status" value="1"/>
</dbReference>
<sequence>MKINSSHFTLLLLSAVCRLPGVFAVNLTPDNWDEVTSGKSVFVKFFASWCGHCKKMKPAWDELMKAHEGNPYYVIGDVECSANDTMQAFCKKYGVKGYPTLFYGDPSGNLEKYAGKRDLDSLQLFVQTNLKPLCSAANQDVCTAEQKELLKAYQEMSENDLEQKIKQVSEELTASEQDYTVTKKRMEEEFHAFQTERTTSLSLMKSVLKAKKGSDREEL</sequence>
<evidence type="ECO:0000313" key="5">
    <source>
        <dbReference type="EMBL" id="GAX09552.1"/>
    </source>
</evidence>
<dbReference type="InterPro" id="IPR036249">
    <property type="entry name" value="Thioredoxin-like_sf"/>
</dbReference>
<evidence type="ECO:0000256" key="3">
    <source>
        <dbReference type="SAM" id="SignalP"/>
    </source>
</evidence>
<evidence type="ECO:0000313" key="6">
    <source>
        <dbReference type="Proteomes" id="UP000198406"/>
    </source>
</evidence>
<evidence type="ECO:0000259" key="4">
    <source>
        <dbReference type="PROSITE" id="PS51352"/>
    </source>
</evidence>
<dbReference type="PANTHER" id="PTHR45672:SF3">
    <property type="entry name" value="THIOREDOXIN DOMAIN-CONTAINING PROTEIN 5"/>
    <property type="match status" value="1"/>
</dbReference>
<dbReference type="SUPFAM" id="SSF52833">
    <property type="entry name" value="Thioredoxin-like"/>
    <property type="match status" value="1"/>
</dbReference>
<keyword evidence="5" id="KW-0413">Isomerase</keyword>
<dbReference type="InParanoid" id="A0A1Z5J6M1"/>
<feature type="signal peptide" evidence="3">
    <location>
        <begin position="1"/>
        <end position="24"/>
    </location>
</feature>
<keyword evidence="6" id="KW-1185">Reference proteome</keyword>
<proteinExistence type="inferred from homology"/>
<protein>
    <submittedName>
        <fullName evidence="5">Protein disulfide-isomerase A1</fullName>
        <ecNumber evidence="5">5.3.4.1</ecNumber>
    </submittedName>
</protein>
<dbReference type="PROSITE" id="PS51352">
    <property type="entry name" value="THIOREDOXIN_2"/>
    <property type="match status" value="1"/>
</dbReference>
<dbReference type="InterPro" id="IPR017937">
    <property type="entry name" value="Thioredoxin_CS"/>
</dbReference>
<dbReference type="GO" id="GO:0006457">
    <property type="term" value="P:protein folding"/>
    <property type="evidence" value="ECO:0007669"/>
    <property type="project" value="TreeGrafter"/>
</dbReference>
<dbReference type="PROSITE" id="PS00194">
    <property type="entry name" value="THIOREDOXIN_1"/>
    <property type="match status" value="1"/>
</dbReference>
<dbReference type="InterPro" id="IPR013766">
    <property type="entry name" value="Thioredoxin_domain"/>
</dbReference>
<dbReference type="Proteomes" id="UP000198406">
    <property type="component" value="Unassembled WGS sequence"/>
</dbReference>
<feature type="domain" description="Thioredoxin" evidence="4">
    <location>
        <begin position="13"/>
        <end position="131"/>
    </location>
</feature>
<dbReference type="GO" id="GO:0003756">
    <property type="term" value="F:protein disulfide isomerase activity"/>
    <property type="evidence" value="ECO:0007669"/>
    <property type="project" value="UniProtKB-EC"/>
</dbReference>
<dbReference type="Gene3D" id="3.40.30.10">
    <property type="entry name" value="Glutaredoxin"/>
    <property type="match status" value="1"/>
</dbReference>
<accession>A0A1Z5J6M1</accession>
<dbReference type="AlphaFoldDB" id="A0A1Z5J6M1"/>
<name>A0A1Z5J6M1_FISSO</name>
<dbReference type="GO" id="GO:0005783">
    <property type="term" value="C:endoplasmic reticulum"/>
    <property type="evidence" value="ECO:0007669"/>
    <property type="project" value="TreeGrafter"/>
</dbReference>
<gene>
    <name evidence="5" type="ORF">FisN_16Lh248</name>
</gene>
<feature type="chain" id="PRO_5013051924" evidence="3">
    <location>
        <begin position="25"/>
        <end position="219"/>
    </location>
</feature>
<dbReference type="InterPro" id="IPR051063">
    <property type="entry name" value="PDI"/>
</dbReference>
<dbReference type="OrthoDB" id="72053at2759"/>
<dbReference type="EMBL" id="BDSP01000008">
    <property type="protein sequence ID" value="GAX09552.1"/>
    <property type="molecule type" value="Genomic_DNA"/>
</dbReference>
<dbReference type="CDD" id="cd02961">
    <property type="entry name" value="PDI_a_family"/>
    <property type="match status" value="1"/>
</dbReference>
<evidence type="ECO:0000256" key="2">
    <source>
        <dbReference type="ARBA" id="ARBA00022729"/>
    </source>
</evidence>
<evidence type="ECO:0000256" key="1">
    <source>
        <dbReference type="ARBA" id="ARBA00006347"/>
    </source>
</evidence>
<organism evidence="5 6">
    <name type="scientific">Fistulifera solaris</name>
    <name type="common">Oleaginous diatom</name>
    <dbReference type="NCBI Taxonomy" id="1519565"/>
    <lineage>
        <taxon>Eukaryota</taxon>
        <taxon>Sar</taxon>
        <taxon>Stramenopiles</taxon>
        <taxon>Ochrophyta</taxon>
        <taxon>Bacillariophyta</taxon>
        <taxon>Bacillariophyceae</taxon>
        <taxon>Bacillariophycidae</taxon>
        <taxon>Naviculales</taxon>
        <taxon>Naviculaceae</taxon>
        <taxon>Fistulifera</taxon>
    </lineage>
</organism>
<dbReference type="Pfam" id="PF00085">
    <property type="entry name" value="Thioredoxin"/>
    <property type="match status" value="1"/>
</dbReference>